<dbReference type="GO" id="GO:0005634">
    <property type="term" value="C:nucleus"/>
    <property type="evidence" value="ECO:0007669"/>
    <property type="project" value="UniProtKB-SubCell"/>
</dbReference>
<comment type="subcellular location">
    <subcellularLocation>
        <location evidence="2">Cytoplasm</location>
    </subcellularLocation>
    <subcellularLocation>
        <location evidence="1">Nucleus</location>
    </subcellularLocation>
</comment>
<dbReference type="EMBL" id="JRKL02000218">
    <property type="protein sequence ID" value="KAF3973703.1"/>
    <property type="molecule type" value="Genomic_DNA"/>
</dbReference>
<evidence type="ECO:0000256" key="1">
    <source>
        <dbReference type="ARBA" id="ARBA00004123"/>
    </source>
</evidence>
<dbReference type="InterPro" id="IPR040221">
    <property type="entry name" value="CDCA7/CDA7L"/>
</dbReference>
<evidence type="ECO:0000256" key="3">
    <source>
        <dbReference type="ARBA" id="ARBA00022490"/>
    </source>
</evidence>
<dbReference type="SMART" id="SM00571">
    <property type="entry name" value="DDT"/>
    <property type="match status" value="1"/>
</dbReference>
<keyword evidence="8" id="KW-0804">Transcription</keyword>
<keyword evidence="13" id="KW-1185">Reference proteome</keyword>
<dbReference type="OrthoDB" id="298344at2759"/>
<evidence type="ECO:0000313" key="13">
    <source>
        <dbReference type="Proteomes" id="UP000737018"/>
    </source>
</evidence>
<evidence type="ECO:0000256" key="5">
    <source>
        <dbReference type="ARBA" id="ARBA00022553"/>
    </source>
</evidence>
<feature type="region of interest" description="Disordered" evidence="10">
    <location>
        <begin position="173"/>
        <end position="315"/>
    </location>
</feature>
<evidence type="ECO:0000259" key="11">
    <source>
        <dbReference type="PROSITE" id="PS50827"/>
    </source>
</evidence>
<dbReference type="GO" id="GO:0005737">
    <property type="term" value="C:cytoplasm"/>
    <property type="evidence" value="ECO:0007669"/>
    <property type="project" value="UniProtKB-SubCell"/>
</dbReference>
<keyword evidence="3" id="KW-0963">Cytoplasm</keyword>
<feature type="compositionally biased region" description="Basic and acidic residues" evidence="10">
    <location>
        <begin position="281"/>
        <end position="295"/>
    </location>
</feature>
<evidence type="ECO:0000256" key="4">
    <source>
        <dbReference type="ARBA" id="ARBA00022499"/>
    </source>
</evidence>
<dbReference type="AlphaFoldDB" id="A0A8J4S173"/>
<dbReference type="GO" id="GO:0006355">
    <property type="term" value="P:regulation of DNA-templated transcription"/>
    <property type="evidence" value="ECO:0007669"/>
    <property type="project" value="InterPro"/>
</dbReference>
<reference evidence="12" key="1">
    <citation type="submission" date="2020-03" db="EMBL/GenBank/DDBJ databases">
        <title>Castanea mollissima Vanexum genome sequencing.</title>
        <authorList>
            <person name="Staton M."/>
        </authorList>
    </citation>
    <scope>NUCLEOTIDE SEQUENCE</scope>
    <source>
        <tissue evidence="12">Leaf</tissue>
    </source>
</reference>
<keyword evidence="4" id="KW-1017">Isopeptide bond</keyword>
<keyword evidence="5" id="KW-0597">Phosphoprotein</keyword>
<feature type="compositionally biased region" description="Polar residues" evidence="10">
    <location>
        <begin position="205"/>
        <end position="216"/>
    </location>
</feature>
<evidence type="ECO:0000256" key="7">
    <source>
        <dbReference type="ARBA" id="ARBA00023015"/>
    </source>
</evidence>
<dbReference type="InterPro" id="IPR018866">
    <property type="entry name" value="Znf-4CXXC_R1"/>
</dbReference>
<evidence type="ECO:0000256" key="10">
    <source>
        <dbReference type="SAM" id="MobiDB-lite"/>
    </source>
</evidence>
<keyword evidence="6" id="KW-0832">Ubl conjugation</keyword>
<gene>
    <name evidence="12" type="ORF">CMV_002898</name>
</gene>
<organism evidence="12 13">
    <name type="scientific">Castanea mollissima</name>
    <name type="common">Chinese chestnut</name>
    <dbReference type="NCBI Taxonomy" id="60419"/>
    <lineage>
        <taxon>Eukaryota</taxon>
        <taxon>Viridiplantae</taxon>
        <taxon>Streptophyta</taxon>
        <taxon>Embryophyta</taxon>
        <taxon>Tracheophyta</taxon>
        <taxon>Spermatophyta</taxon>
        <taxon>Magnoliopsida</taxon>
        <taxon>eudicotyledons</taxon>
        <taxon>Gunneridae</taxon>
        <taxon>Pentapetalae</taxon>
        <taxon>rosids</taxon>
        <taxon>fabids</taxon>
        <taxon>Fagales</taxon>
        <taxon>Fagaceae</taxon>
        <taxon>Castanea</taxon>
    </lineage>
</organism>
<dbReference type="Proteomes" id="UP000737018">
    <property type="component" value="Unassembled WGS sequence"/>
</dbReference>
<evidence type="ECO:0000256" key="9">
    <source>
        <dbReference type="ARBA" id="ARBA00023242"/>
    </source>
</evidence>
<evidence type="ECO:0000256" key="2">
    <source>
        <dbReference type="ARBA" id="ARBA00004496"/>
    </source>
</evidence>
<comment type="caution">
    <text evidence="12">The sequence shown here is derived from an EMBL/GenBank/DDBJ whole genome shotgun (WGS) entry which is preliminary data.</text>
</comment>
<feature type="compositionally biased region" description="Basic and acidic residues" evidence="10">
    <location>
        <begin position="193"/>
        <end position="203"/>
    </location>
</feature>
<dbReference type="PROSITE" id="PS50827">
    <property type="entry name" value="DDT"/>
    <property type="match status" value="1"/>
</dbReference>
<accession>A0A8J4S173</accession>
<evidence type="ECO:0000256" key="6">
    <source>
        <dbReference type="ARBA" id="ARBA00022843"/>
    </source>
</evidence>
<dbReference type="PANTHER" id="PTHR31169">
    <property type="entry name" value="OS05G0300700 PROTEIN"/>
    <property type="match status" value="1"/>
</dbReference>
<evidence type="ECO:0000313" key="12">
    <source>
        <dbReference type="EMBL" id="KAF3973703.1"/>
    </source>
</evidence>
<evidence type="ECO:0000256" key="8">
    <source>
        <dbReference type="ARBA" id="ARBA00023163"/>
    </source>
</evidence>
<protein>
    <recommendedName>
        <fullName evidence="11">DDT domain-containing protein</fullName>
    </recommendedName>
</protein>
<keyword evidence="7" id="KW-0805">Transcription regulation</keyword>
<feature type="domain" description="DDT" evidence="11">
    <location>
        <begin position="355"/>
        <end position="420"/>
    </location>
</feature>
<proteinExistence type="predicted"/>
<dbReference type="InterPro" id="IPR018501">
    <property type="entry name" value="DDT_dom"/>
</dbReference>
<sequence length="731" mass="81524">MAVASESKVVSARKRRHVREVVDDENENKAVDAGEISKAKRTSFPGVRVKGNRIYDSENGKTCHQCRQKTRDFVAPCKNMNLNKLCPINFCHKCLLNRYGEKAEDVAMLDDWKCPKCRGICNCSICMKRRGHKPTGQLVITARKTGYSSVSEMLNNKDSDNLVHEKVVENIGVSPKKPVASNKEPEAVSPRIQGKENSFDGKTDANLNSQISTPNTVEKKSKKTKREELKEISNGSMNDDAHPKKSSPKKPKISEVSKKEAKTNRKDNGVISKKNNSKTHVSKDKKEEKDGRTQKDGGASSAVGNDNARAKPKKVPVKCKVDNCTIILENKEYEVNIPLPQGASLMTVADIDLPPEDVGHALQFLEFCASFGKVIDVRKGQAESLLRELRYGRRGRRSQYSMTVQFHIQLLSLIQKDVGEEPLLSSPMNGRESWCQALGKIISESPSVLNELLSDSFNGGVDEYDKLDFSMKLRILNFLCDEALGTVKLRSWIDDQNSKVVGKEKEAKEKLLAAKDKEKHLKKKLQDEVAKAIIAKSGALSIAEHDAIVSQIKSEAAQAHAERLDAMGMVSKSKQKSDAIRTEAIFLDVDGRAFWKLKGYTGEDVILLQDMGTWDAVASDEKWFVYGAEQKQAIEKYISFSRVKRKRNQNVAHTVPTGTLPLELRAGSKEESAGFDFYCTLNEFFCFHFLKTCKCKGKGIGDYVHIKLQGLDNDDLLTCVTSACIVFQCVY</sequence>
<keyword evidence="9" id="KW-0539">Nucleus</keyword>
<feature type="compositionally biased region" description="Basic and acidic residues" evidence="10">
    <location>
        <begin position="252"/>
        <end position="268"/>
    </location>
</feature>
<dbReference type="PANTHER" id="PTHR31169:SF8">
    <property type="entry name" value="ZINC-FINGER DOMAIN OF MONOAMINE-OXIDASE A REPRESSOR R1 PROTEIN"/>
    <property type="match status" value="1"/>
</dbReference>
<name>A0A8J4S173_9ROSI</name>
<dbReference type="Pfam" id="PF10497">
    <property type="entry name" value="zf-4CXXC_R1"/>
    <property type="match status" value="1"/>
</dbReference>